<proteinExistence type="predicted"/>
<dbReference type="GO" id="GO:0022900">
    <property type="term" value="P:electron transport chain"/>
    <property type="evidence" value="ECO:0007669"/>
    <property type="project" value="InterPro"/>
</dbReference>
<dbReference type="SUPFAM" id="SSF47175">
    <property type="entry name" value="Cytochromes"/>
    <property type="match status" value="1"/>
</dbReference>
<evidence type="ECO:0000313" key="2">
    <source>
        <dbReference type="Proteomes" id="UP000722750"/>
    </source>
</evidence>
<reference evidence="1" key="1">
    <citation type="journal article" date="2021" name="ISME J.">
        <title>Fine-scale metabolic discontinuity in a stratified prokaryote microbiome of a Red Sea deep halocline.</title>
        <authorList>
            <person name="Michoud G."/>
            <person name="Ngugi D.K."/>
            <person name="Barozzi A."/>
            <person name="Merlino G."/>
            <person name="Calleja M.L."/>
            <person name="Delgado-Huertas A."/>
            <person name="Moran X.A.G."/>
            <person name="Daffonchio D."/>
        </authorList>
    </citation>
    <scope>NUCLEOTIDE SEQUENCE</scope>
    <source>
        <strain evidence="1">SuakinDeep_MAG55_1</strain>
    </source>
</reference>
<dbReference type="GO" id="GO:0009055">
    <property type="term" value="F:electron transfer activity"/>
    <property type="evidence" value="ECO:0007669"/>
    <property type="project" value="InterPro"/>
</dbReference>
<dbReference type="Proteomes" id="UP000722750">
    <property type="component" value="Unassembled WGS sequence"/>
</dbReference>
<dbReference type="Gene3D" id="1.20.120.10">
    <property type="entry name" value="Cytochrome c/b562"/>
    <property type="match status" value="1"/>
</dbReference>
<gene>
    <name evidence="1" type="ORF">MAG551_01402</name>
</gene>
<evidence type="ECO:0000313" key="1">
    <source>
        <dbReference type="EMBL" id="MBS1258344.1"/>
    </source>
</evidence>
<dbReference type="PROSITE" id="PS51257">
    <property type="entry name" value="PROKAR_LIPOPROTEIN"/>
    <property type="match status" value="1"/>
</dbReference>
<organism evidence="1 2">
    <name type="scientific">Candidatus Scalindua arabica</name>
    <dbReference type="NCBI Taxonomy" id="1127984"/>
    <lineage>
        <taxon>Bacteria</taxon>
        <taxon>Pseudomonadati</taxon>
        <taxon>Planctomycetota</taxon>
        <taxon>Candidatus Brocadiia</taxon>
        <taxon>Candidatus Brocadiales</taxon>
        <taxon>Candidatus Scalinduaceae</taxon>
        <taxon>Candidatus Scalindua</taxon>
    </lineage>
</organism>
<dbReference type="AlphaFoldDB" id="A0A942A445"/>
<evidence type="ECO:0008006" key="3">
    <source>
        <dbReference type="Google" id="ProtNLM"/>
    </source>
</evidence>
<protein>
    <recommendedName>
        <fullName evidence="3">Cytochrome c</fullName>
    </recommendedName>
</protein>
<dbReference type="EMBL" id="JAANXD010000058">
    <property type="protein sequence ID" value="MBS1258344.1"/>
    <property type="molecule type" value="Genomic_DNA"/>
</dbReference>
<accession>A0A942A445</accession>
<sequence>MKQLLVILTIMCVMFTGLISCKKPEDVAVEVLYTSGKKDETLEHAMKNASRDLRRLSRSIENRDWVETEMWTKELKEGIGYSCVELYMKEHRGVSSEFVIMGSRFFDAVRNLTSLCKEHNSENIDAEFNRLLTTCDDCHEIYKEEEDLPFTLRDDL</sequence>
<dbReference type="GO" id="GO:0020037">
    <property type="term" value="F:heme binding"/>
    <property type="evidence" value="ECO:0007669"/>
    <property type="project" value="InterPro"/>
</dbReference>
<dbReference type="InterPro" id="IPR010980">
    <property type="entry name" value="Cyt_c/b562"/>
</dbReference>
<comment type="caution">
    <text evidence="1">The sequence shown here is derived from an EMBL/GenBank/DDBJ whole genome shotgun (WGS) entry which is preliminary data.</text>
</comment>
<name>A0A942A445_9BACT</name>
<dbReference type="GO" id="GO:0005506">
    <property type="term" value="F:iron ion binding"/>
    <property type="evidence" value="ECO:0007669"/>
    <property type="project" value="InterPro"/>
</dbReference>